<dbReference type="AlphaFoldDB" id="B7QNM4"/>
<dbReference type="EMBL" id="ABJB010565305">
    <property type="status" value="NOT_ANNOTATED_CDS"/>
    <property type="molecule type" value="Genomic_DNA"/>
</dbReference>
<dbReference type="OrthoDB" id="198885at2759"/>
<dbReference type="EnsemblMetazoa" id="ISCW023961-RA">
    <property type="protein sequence ID" value="ISCW023961-PA"/>
    <property type="gene ID" value="ISCW023961"/>
</dbReference>
<gene>
    <name evidence="1" type="ORF">IscW_ISCW023961</name>
</gene>
<accession>B7QNM4</accession>
<dbReference type="EMBL" id="DS979495">
    <property type="protein sequence ID" value="EEC20446.1"/>
    <property type="molecule type" value="Genomic_DNA"/>
</dbReference>
<reference evidence="1 3" key="1">
    <citation type="submission" date="2008-03" db="EMBL/GenBank/DDBJ databases">
        <title>Annotation of Ixodes scapularis.</title>
        <authorList>
            <consortium name="Ixodes scapularis Genome Project Consortium"/>
            <person name="Caler E."/>
            <person name="Hannick L.I."/>
            <person name="Bidwell S."/>
            <person name="Joardar V."/>
            <person name="Thiagarajan M."/>
            <person name="Amedeo P."/>
            <person name="Galinsky K.J."/>
            <person name="Schobel S."/>
            <person name="Inman J."/>
            <person name="Hostetler J."/>
            <person name="Miller J."/>
            <person name="Hammond M."/>
            <person name="Megy K."/>
            <person name="Lawson D."/>
            <person name="Kodira C."/>
            <person name="Sutton G."/>
            <person name="Meyer J."/>
            <person name="Hill C.A."/>
            <person name="Birren B."/>
            <person name="Nene V."/>
            <person name="Collins F."/>
            <person name="Alarcon-Chaidez F."/>
            <person name="Wikel S."/>
            <person name="Strausberg R."/>
        </authorList>
    </citation>
    <scope>NUCLEOTIDE SEQUENCE [LARGE SCALE GENOMIC DNA]</scope>
    <source>
        <strain evidence="3">Wikel</strain>
        <strain evidence="1">Wikel colony</strain>
    </source>
</reference>
<protein>
    <submittedName>
        <fullName evidence="1 2">Uncharacterized protein</fullName>
    </submittedName>
</protein>
<dbReference type="HOGENOM" id="CLU_2725036_0_0_1"/>
<sequence length="72" mass="8236">MAKTIRFQNASADSLFCLDQIQRNERHILSAPMVILDGNLSVDTISYTLGMCHDRKIPVRQRAMSGWWRTGI</sequence>
<dbReference type="Proteomes" id="UP000001555">
    <property type="component" value="Unassembled WGS sequence"/>
</dbReference>
<dbReference type="VEuPathDB" id="VectorBase:ISCW023961"/>
<name>B7QNM4_IXOSC</name>
<organism>
    <name type="scientific">Ixodes scapularis</name>
    <name type="common">Black-legged tick</name>
    <name type="synonym">Deer tick</name>
    <dbReference type="NCBI Taxonomy" id="6945"/>
    <lineage>
        <taxon>Eukaryota</taxon>
        <taxon>Metazoa</taxon>
        <taxon>Ecdysozoa</taxon>
        <taxon>Arthropoda</taxon>
        <taxon>Chelicerata</taxon>
        <taxon>Arachnida</taxon>
        <taxon>Acari</taxon>
        <taxon>Parasitiformes</taxon>
        <taxon>Ixodida</taxon>
        <taxon>Ixodoidea</taxon>
        <taxon>Ixodidae</taxon>
        <taxon>Ixodinae</taxon>
        <taxon>Ixodes</taxon>
    </lineage>
</organism>
<proteinExistence type="predicted"/>
<reference evidence="2" key="2">
    <citation type="submission" date="2020-05" db="UniProtKB">
        <authorList>
            <consortium name="EnsemblMetazoa"/>
        </authorList>
    </citation>
    <scope>IDENTIFICATION</scope>
    <source>
        <strain evidence="2">wikel</strain>
    </source>
</reference>
<dbReference type="InParanoid" id="B7QNM4"/>
<keyword evidence="3" id="KW-1185">Reference proteome</keyword>
<dbReference type="VEuPathDB" id="VectorBase:ISCP_003137"/>
<evidence type="ECO:0000313" key="2">
    <source>
        <dbReference type="EnsemblMetazoa" id="ISCW023961-PA"/>
    </source>
</evidence>
<dbReference type="VEuPathDB" id="VectorBase:ISCI023961"/>
<evidence type="ECO:0000313" key="3">
    <source>
        <dbReference type="Proteomes" id="UP000001555"/>
    </source>
</evidence>
<evidence type="ECO:0000313" key="1">
    <source>
        <dbReference type="EMBL" id="EEC20446.1"/>
    </source>
</evidence>
<dbReference type="PaxDb" id="6945-B7QNM4"/>